<dbReference type="STRING" id="383372.Rcas_3155"/>
<dbReference type="EMBL" id="CP000804">
    <property type="protein sequence ID" value="ABU59209.1"/>
    <property type="molecule type" value="Genomic_DNA"/>
</dbReference>
<keyword evidence="2" id="KW-1185">Reference proteome</keyword>
<accession>A7NNR5</accession>
<gene>
    <name evidence="1" type="ordered locus">Rcas_3155</name>
</gene>
<evidence type="ECO:0000313" key="2">
    <source>
        <dbReference type="Proteomes" id="UP000000263"/>
    </source>
</evidence>
<reference evidence="1 2" key="1">
    <citation type="submission" date="2007-08" db="EMBL/GenBank/DDBJ databases">
        <title>Complete sequence of Roseiflexus castenholzii DSM 13941.</title>
        <authorList>
            <consortium name="US DOE Joint Genome Institute"/>
            <person name="Copeland A."/>
            <person name="Lucas S."/>
            <person name="Lapidus A."/>
            <person name="Barry K."/>
            <person name="Glavina del Rio T."/>
            <person name="Dalin E."/>
            <person name="Tice H."/>
            <person name="Pitluck S."/>
            <person name="Thompson L.S."/>
            <person name="Brettin T."/>
            <person name="Bruce D."/>
            <person name="Detter J.C."/>
            <person name="Han C."/>
            <person name="Tapia R."/>
            <person name="Schmutz J."/>
            <person name="Larimer F."/>
            <person name="Land M."/>
            <person name="Hauser L."/>
            <person name="Kyrpides N."/>
            <person name="Mikhailova N."/>
            <person name="Bryant D.A."/>
            <person name="Hanada S."/>
            <person name="Tsukatani Y."/>
            <person name="Richardson P."/>
        </authorList>
    </citation>
    <scope>NUCLEOTIDE SEQUENCE [LARGE SCALE GENOMIC DNA]</scope>
    <source>
        <strain evidence="2">DSM 13941 / HLO8</strain>
    </source>
</reference>
<protein>
    <submittedName>
        <fullName evidence="1">Uncharacterized protein</fullName>
    </submittedName>
</protein>
<proteinExistence type="predicted"/>
<dbReference type="OrthoDB" id="9854633at2"/>
<sequence length="65" mass="7297">MDALTPDEQEILDGLFVKSQMPGYDPMLDTTEEERRIAAKYIVICLQQLAALGIRSQIVISDNND</sequence>
<dbReference type="AlphaFoldDB" id="A7NNR5"/>
<name>A7NNR5_ROSCS</name>
<dbReference type="Proteomes" id="UP000000263">
    <property type="component" value="Chromosome"/>
</dbReference>
<dbReference type="RefSeq" id="WP_012121633.1">
    <property type="nucleotide sequence ID" value="NC_009767.1"/>
</dbReference>
<dbReference type="HOGENOM" id="CLU_2847088_0_0_0"/>
<organism evidence="1 2">
    <name type="scientific">Roseiflexus castenholzii (strain DSM 13941 / HLO8)</name>
    <dbReference type="NCBI Taxonomy" id="383372"/>
    <lineage>
        <taxon>Bacteria</taxon>
        <taxon>Bacillati</taxon>
        <taxon>Chloroflexota</taxon>
        <taxon>Chloroflexia</taxon>
        <taxon>Chloroflexales</taxon>
        <taxon>Roseiflexineae</taxon>
        <taxon>Roseiflexaceae</taxon>
        <taxon>Roseiflexus</taxon>
    </lineage>
</organism>
<evidence type="ECO:0000313" key="1">
    <source>
        <dbReference type="EMBL" id="ABU59209.1"/>
    </source>
</evidence>
<dbReference type="KEGG" id="rca:Rcas_3155"/>